<keyword evidence="3 8" id="KW-0812">Transmembrane</keyword>
<feature type="transmembrane region" description="Helical" evidence="8">
    <location>
        <begin position="441"/>
        <end position="462"/>
    </location>
</feature>
<evidence type="ECO:0000256" key="1">
    <source>
        <dbReference type="ARBA" id="ARBA00004141"/>
    </source>
</evidence>
<dbReference type="PROSITE" id="PS50283">
    <property type="entry name" value="NA_SOLUT_SYMP_3"/>
    <property type="match status" value="1"/>
</dbReference>
<dbReference type="AlphaFoldDB" id="A0AAV2QJQ0"/>
<dbReference type="Pfam" id="PF00474">
    <property type="entry name" value="SSF"/>
    <property type="match status" value="1"/>
</dbReference>
<dbReference type="PROSITE" id="PS00457">
    <property type="entry name" value="NA_SOLUT_SYMP_2"/>
    <property type="match status" value="1"/>
</dbReference>
<keyword evidence="5 8" id="KW-0472">Membrane</keyword>
<name>A0AAV2QJQ0_MEGNR</name>
<dbReference type="PANTHER" id="PTHR11819:SF195">
    <property type="entry name" value="SODIUM_GLUCOSE COTRANSPORTER 4"/>
    <property type="match status" value="1"/>
</dbReference>
<comment type="similarity">
    <text evidence="2 6">Belongs to the sodium:solute symporter (SSF) (TC 2.A.21) family.</text>
</comment>
<feature type="non-terminal residue" evidence="9">
    <location>
        <position position="703"/>
    </location>
</feature>
<evidence type="ECO:0000256" key="4">
    <source>
        <dbReference type="ARBA" id="ARBA00022989"/>
    </source>
</evidence>
<evidence type="ECO:0000256" key="8">
    <source>
        <dbReference type="SAM" id="Phobius"/>
    </source>
</evidence>
<feature type="transmembrane region" description="Helical" evidence="8">
    <location>
        <begin position="69"/>
        <end position="89"/>
    </location>
</feature>
<dbReference type="PANTHER" id="PTHR11819">
    <property type="entry name" value="SOLUTE CARRIER FAMILY 5"/>
    <property type="match status" value="1"/>
</dbReference>
<evidence type="ECO:0000256" key="5">
    <source>
        <dbReference type="ARBA" id="ARBA00023136"/>
    </source>
</evidence>
<feature type="transmembrane region" description="Helical" evidence="8">
    <location>
        <begin position="503"/>
        <end position="521"/>
    </location>
</feature>
<dbReference type="InterPro" id="IPR001734">
    <property type="entry name" value="Na/solute_symporter"/>
</dbReference>
<evidence type="ECO:0000313" key="10">
    <source>
        <dbReference type="Proteomes" id="UP001497623"/>
    </source>
</evidence>
<sequence>MAYNVQLPTPTAAPPRGTHCHGPGAPPKKRNSWQDHIIKEKTFSVVWVLGLKKKRPAVEQYFFKIRSAYVFLVGTSLFASNIGAMHFIGMAGAGAAAGIGIGGFEQGAFFLYIMLGWVFVPVYMSSGIYTMPEYLRERFGGQRIRVYFSVLSLILYVFTKISADLYGGAIFIQQALNNASDGGLYLSIMILLAIAAVFTIFGGLSAVMWTDMIQVFFMIIGAFILSGMSITEVGGYNGLVDKFPYATASIRALDIDNSTLCGEPPADYMSMLRSIIPGASDYPWTALLFEQTIGGMTIFFLCTNNTYGDQKLCTNQINFSVSTHALRIYAMHLSFLKWENVLTPMGISVGIMFPDRIGCADPKECKEICNNPKGCTDIAFVELVLERLPAGMRGLMYSVMLAALLSSLTSIFNSSSTIFTIDIWPRIRRMFSKRKSSNTELLIVGKLFVLILVIISVIWIPVIQASGNSRLFDYVNSISSYMAPPVCAVFLLAILWNRTNEPGAFWGLMVGFGIGMFRFIVEFSYSLPACGDGQEDPRPELVKLLIGNVHYLHFSCILWLISGFVTISVSLMTPAIPEDCLYRLTFSTRFSTQVRSKLDKKEEENEAIISNNIKAESMEIKEPQEEISEGCNWLKSICGMSKKENDDIGIVEASAKEEFKTEKQIAKDAADFLKEDPWWKTFVDVNILICSCVALFGWGFFTR</sequence>
<feature type="transmembrane region" description="Helical" evidence="8">
    <location>
        <begin position="551"/>
        <end position="573"/>
    </location>
</feature>
<evidence type="ECO:0000256" key="7">
    <source>
        <dbReference type="SAM" id="MobiDB-lite"/>
    </source>
</evidence>
<evidence type="ECO:0000313" key="9">
    <source>
        <dbReference type="EMBL" id="CAL4089608.1"/>
    </source>
</evidence>
<feature type="region of interest" description="Disordered" evidence="7">
    <location>
        <begin position="1"/>
        <end position="31"/>
    </location>
</feature>
<evidence type="ECO:0000256" key="6">
    <source>
        <dbReference type="RuleBase" id="RU362091"/>
    </source>
</evidence>
<keyword evidence="4 8" id="KW-1133">Transmembrane helix</keyword>
<feature type="transmembrane region" description="Helical" evidence="8">
    <location>
        <begin position="474"/>
        <end position="496"/>
    </location>
</feature>
<evidence type="ECO:0000256" key="3">
    <source>
        <dbReference type="ARBA" id="ARBA00022692"/>
    </source>
</evidence>
<accession>A0AAV2QJQ0</accession>
<dbReference type="InterPro" id="IPR038377">
    <property type="entry name" value="Na/Glc_symporter_sf"/>
</dbReference>
<keyword evidence="10" id="KW-1185">Reference proteome</keyword>
<protein>
    <submittedName>
        <fullName evidence="9">Uncharacterized protein</fullName>
    </submittedName>
</protein>
<feature type="transmembrane region" description="Helical" evidence="8">
    <location>
        <begin position="215"/>
        <end position="236"/>
    </location>
</feature>
<evidence type="ECO:0000256" key="2">
    <source>
        <dbReference type="ARBA" id="ARBA00006434"/>
    </source>
</evidence>
<dbReference type="NCBIfam" id="TIGR00813">
    <property type="entry name" value="sss"/>
    <property type="match status" value="1"/>
</dbReference>
<gene>
    <name evidence="9" type="ORF">MNOR_LOCUS13854</name>
</gene>
<dbReference type="Proteomes" id="UP001497623">
    <property type="component" value="Unassembled WGS sequence"/>
</dbReference>
<comment type="caution">
    <text evidence="9">The sequence shown here is derived from an EMBL/GenBank/DDBJ whole genome shotgun (WGS) entry which is preliminary data.</text>
</comment>
<feature type="transmembrane region" description="Helical" evidence="8">
    <location>
        <begin position="395"/>
        <end position="421"/>
    </location>
</feature>
<dbReference type="Gene3D" id="1.20.1730.10">
    <property type="entry name" value="Sodium/glucose cotransporter"/>
    <property type="match status" value="1"/>
</dbReference>
<feature type="transmembrane region" description="Helical" evidence="8">
    <location>
        <begin position="109"/>
        <end position="132"/>
    </location>
</feature>
<feature type="transmembrane region" description="Helical" evidence="8">
    <location>
        <begin position="682"/>
        <end position="701"/>
    </location>
</feature>
<reference evidence="9 10" key="1">
    <citation type="submission" date="2024-05" db="EMBL/GenBank/DDBJ databases">
        <authorList>
            <person name="Wallberg A."/>
        </authorList>
    </citation>
    <scope>NUCLEOTIDE SEQUENCE [LARGE SCALE GENOMIC DNA]</scope>
</reference>
<dbReference type="InterPro" id="IPR018212">
    <property type="entry name" value="Na/solute_symporter_CS"/>
</dbReference>
<dbReference type="EMBL" id="CAXKWB010008093">
    <property type="protein sequence ID" value="CAL4089608.1"/>
    <property type="molecule type" value="Genomic_DNA"/>
</dbReference>
<feature type="transmembrane region" description="Helical" evidence="8">
    <location>
        <begin position="144"/>
        <end position="163"/>
    </location>
</feature>
<dbReference type="GO" id="GO:0005886">
    <property type="term" value="C:plasma membrane"/>
    <property type="evidence" value="ECO:0007669"/>
    <property type="project" value="TreeGrafter"/>
</dbReference>
<organism evidence="9 10">
    <name type="scientific">Meganyctiphanes norvegica</name>
    <name type="common">Northern krill</name>
    <name type="synonym">Thysanopoda norvegica</name>
    <dbReference type="NCBI Taxonomy" id="48144"/>
    <lineage>
        <taxon>Eukaryota</taxon>
        <taxon>Metazoa</taxon>
        <taxon>Ecdysozoa</taxon>
        <taxon>Arthropoda</taxon>
        <taxon>Crustacea</taxon>
        <taxon>Multicrustacea</taxon>
        <taxon>Malacostraca</taxon>
        <taxon>Eumalacostraca</taxon>
        <taxon>Eucarida</taxon>
        <taxon>Euphausiacea</taxon>
        <taxon>Euphausiidae</taxon>
        <taxon>Meganyctiphanes</taxon>
    </lineage>
</organism>
<feature type="transmembrane region" description="Helical" evidence="8">
    <location>
        <begin position="183"/>
        <end position="208"/>
    </location>
</feature>
<proteinExistence type="inferred from homology"/>
<dbReference type="GO" id="GO:0005412">
    <property type="term" value="F:D-glucose:sodium symporter activity"/>
    <property type="evidence" value="ECO:0007669"/>
    <property type="project" value="TreeGrafter"/>
</dbReference>
<comment type="subcellular location">
    <subcellularLocation>
        <location evidence="1">Membrane</location>
        <topology evidence="1">Multi-pass membrane protein</topology>
    </subcellularLocation>
</comment>